<accession>A0ABV6J2Y3</accession>
<feature type="region of interest" description="Disordered" evidence="1">
    <location>
        <begin position="23"/>
        <end position="63"/>
    </location>
</feature>
<name>A0ABV6J2Y3_9BACL</name>
<keyword evidence="3" id="KW-1185">Reference proteome</keyword>
<dbReference type="PROSITE" id="PS51257">
    <property type="entry name" value="PROKAR_LIPOPROTEIN"/>
    <property type="match status" value="1"/>
</dbReference>
<sequence length="319" mass="34912">MRKGWILLLLITVVAALIGGCSKDNTKKDPSSGTNNEQQAQDSISNTTESTPDDEPQANNGLESGANQLLDMTVIQSGTFGFADQTGKRILASVEESDRGQLESMHTAIGNSGQVVTVRYVSSQEAGENDNGRQTAQNFDNQAGELFEVQDGTAKPNETYFLISGAELNQKALLPVTDSREDQVPVDDSVKEEMKKSKNRDVQNVWQVAVIGEGQPIYLVQFERQGDEMLASLAIKTEKGLVFQDYPAKYDENSTWRVDDGGLVSPEMFSFLFAAKTADGLLIGVKWMGAEGENVSFLSQSGNTFHELDKQYGRYMSPI</sequence>
<evidence type="ECO:0000313" key="3">
    <source>
        <dbReference type="Proteomes" id="UP001589818"/>
    </source>
</evidence>
<proteinExistence type="predicted"/>
<evidence type="ECO:0000256" key="1">
    <source>
        <dbReference type="SAM" id="MobiDB-lite"/>
    </source>
</evidence>
<protein>
    <recommendedName>
        <fullName evidence="4">Lipoprotein</fullName>
    </recommendedName>
</protein>
<dbReference type="EMBL" id="JBHLVF010000006">
    <property type="protein sequence ID" value="MFC0390225.1"/>
    <property type="molecule type" value="Genomic_DNA"/>
</dbReference>
<reference evidence="2 3" key="1">
    <citation type="submission" date="2024-09" db="EMBL/GenBank/DDBJ databases">
        <authorList>
            <person name="Sun Q."/>
            <person name="Mori K."/>
        </authorList>
    </citation>
    <scope>NUCLEOTIDE SEQUENCE [LARGE SCALE GENOMIC DNA]</scope>
    <source>
        <strain evidence="2 3">CCM 4839</strain>
    </source>
</reference>
<dbReference type="Proteomes" id="UP001589818">
    <property type="component" value="Unassembled WGS sequence"/>
</dbReference>
<evidence type="ECO:0000313" key="2">
    <source>
        <dbReference type="EMBL" id="MFC0390225.1"/>
    </source>
</evidence>
<comment type="caution">
    <text evidence="2">The sequence shown here is derived from an EMBL/GenBank/DDBJ whole genome shotgun (WGS) entry which is preliminary data.</text>
</comment>
<feature type="compositionally biased region" description="Polar residues" evidence="1">
    <location>
        <begin position="31"/>
        <end position="50"/>
    </location>
</feature>
<gene>
    <name evidence="2" type="ORF">ACFFJ8_02425</name>
</gene>
<dbReference type="RefSeq" id="WP_204820906.1">
    <property type="nucleotide sequence ID" value="NZ_JANHOF010000003.1"/>
</dbReference>
<organism evidence="2 3">
    <name type="scientific">Paenibacillus mendelii</name>
    <dbReference type="NCBI Taxonomy" id="206163"/>
    <lineage>
        <taxon>Bacteria</taxon>
        <taxon>Bacillati</taxon>
        <taxon>Bacillota</taxon>
        <taxon>Bacilli</taxon>
        <taxon>Bacillales</taxon>
        <taxon>Paenibacillaceae</taxon>
        <taxon>Paenibacillus</taxon>
    </lineage>
</organism>
<evidence type="ECO:0008006" key="4">
    <source>
        <dbReference type="Google" id="ProtNLM"/>
    </source>
</evidence>